<dbReference type="SUPFAM" id="SSF46565">
    <property type="entry name" value="Chaperone J-domain"/>
    <property type="match status" value="1"/>
</dbReference>
<evidence type="ECO:0000313" key="4">
    <source>
        <dbReference type="EMBL" id="GAA0172558.1"/>
    </source>
</evidence>
<feature type="compositionally biased region" description="Basic and acidic residues" evidence="3">
    <location>
        <begin position="792"/>
        <end position="813"/>
    </location>
</feature>
<dbReference type="Proteomes" id="UP001454036">
    <property type="component" value="Unassembled WGS sequence"/>
</dbReference>
<dbReference type="PANTHER" id="PTHR23172">
    <property type="entry name" value="AUXILIN/CYCLIN G-ASSOCIATED KINASE-RELATED"/>
    <property type="match status" value="1"/>
</dbReference>
<dbReference type="GO" id="GO:0072583">
    <property type="term" value="P:clathrin-dependent endocytosis"/>
    <property type="evidence" value="ECO:0007669"/>
    <property type="project" value="TreeGrafter"/>
</dbReference>
<feature type="region of interest" description="Disordered" evidence="3">
    <location>
        <begin position="792"/>
        <end position="815"/>
    </location>
</feature>
<evidence type="ECO:0000313" key="5">
    <source>
        <dbReference type="Proteomes" id="UP001454036"/>
    </source>
</evidence>
<dbReference type="GO" id="GO:0005737">
    <property type="term" value="C:cytoplasm"/>
    <property type="evidence" value="ECO:0007669"/>
    <property type="project" value="TreeGrafter"/>
</dbReference>
<evidence type="ECO:0000256" key="3">
    <source>
        <dbReference type="SAM" id="MobiDB-lite"/>
    </source>
</evidence>
<gene>
    <name evidence="4" type="ORF">LIER_26361</name>
</gene>
<dbReference type="InterPro" id="IPR036869">
    <property type="entry name" value="J_dom_sf"/>
</dbReference>
<reference evidence="4 5" key="1">
    <citation type="submission" date="2024-01" db="EMBL/GenBank/DDBJ databases">
        <title>The complete chloroplast genome sequence of Lithospermum erythrorhizon: insights into the phylogenetic relationship among Boraginaceae species and the maternal lineages of purple gromwells.</title>
        <authorList>
            <person name="Okada T."/>
            <person name="Watanabe K."/>
        </authorList>
    </citation>
    <scope>NUCLEOTIDE SEQUENCE [LARGE SCALE GENOMIC DNA]</scope>
</reference>
<feature type="compositionally biased region" description="Polar residues" evidence="3">
    <location>
        <begin position="1234"/>
        <end position="1243"/>
    </location>
</feature>
<protein>
    <submittedName>
        <fullName evidence="4">Membrane traffic protein</fullName>
    </submittedName>
</protein>
<proteinExistence type="predicted"/>
<comment type="caution">
    <text evidence="4">The sequence shown here is derived from an EMBL/GenBank/DDBJ whole genome shotgun (WGS) entry which is preliminary data.</text>
</comment>
<feature type="compositionally biased region" description="Polar residues" evidence="3">
    <location>
        <begin position="287"/>
        <end position="306"/>
    </location>
</feature>
<evidence type="ECO:0000256" key="1">
    <source>
        <dbReference type="ARBA" id="ARBA00023054"/>
    </source>
</evidence>
<dbReference type="GO" id="GO:0031982">
    <property type="term" value="C:vesicle"/>
    <property type="evidence" value="ECO:0007669"/>
    <property type="project" value="TreeGrafter"/>
</dbReference>
<feature type="compositionally biased region" description="Polar residues" evidence="3">
    <location>
        <begin position="391"/>
        <end position="426"/>
    </location>
</feature>
<feature type="region of interest" description="Disordered" evidence="3">
    <location>
        <begin position="340"/>
        <end position="444"/>
    </location>
</feature>
<dbReference type="EMBL" id="BAABME010008184">
    <property type="protein sequence ID" value="GAA0172558.1"/>
    <property type="molecule type" value="Genomic_DNA"/>
</dbReference>
<keyword evidence="5" id="KW-1185">Reference proteome</keyword>
<evidence type="ECO:0000256" key="2">
    <source>
        <dbReference type="SAM" id="Coils"/>
    </source>
</evidence>
<organism evidence="4 5">
    <name type="scientific">Lithospermum erythrorhizon</name>
    <name type="common">Purple gromwell</name>
    <name type="synonym">Lithospermum officinale var. erythrorhizon</name>
    <dbReference type="NCBI Taxonomy" id="34254"/>
    <lineage>
        <taxon>Eukaryota</taxon>
        <taxon>Viridiplantae</taxon>
        <taxon>Streptophyta</taxon>
        <taxon>Embryophyta</taxon>
        <taxon>Tracheophyta</taxon>
        <taxon>Spermatophyta</taxon>
        <taxon>Magnoliopsida</taxon>
        <taxon>eudicotyledons</taxon>
        <taxon>Gunneridae</taxon>
        <taxon>Pentapetalae</taxon>
        <taxon>asterids</taxon>
        <taxon>lamiids</taxon>
        <taxon>Boraginales</taxon>
        <taxon>Boraginaceae</taxon>
        <taxon>Boraginoideae</taxon>
        <taxon>Lithospermeae</taxon>
        <taxon>Lithospermum</taxon>
    </lineage>
</organism>
<feature type="region of interest" description="Disordered" evidence="3">
    <location>
        <begin position="477"/>
        <end position="519"/>
    </location>
</feature>
<feature type="compositionally biased region" description="Polar residues" evidence="3">
    <location>
        <begin position="203"/>
        <end position="215"/>
    </location>
</feature>
<keyword evidence="1 2" id="KW-0175">Coiled coil</keyword>
<feature type="compositionally biased region" description="Polar residues" evidence="3">
    <location>
        <begin position="251"/>
        <end position="271"/>
    </location>
</feature>
<feature type="region of interest" description="Disordered" evidence="3">
    <location>
        <begin position="181"/>
        <end position="312"/>
    </location>
</feature>
<feature type="compositionally biased region" description="Low complexity" evidence="3">
    <location>
        <begin position="927"/>
        <end position="936"/>
    </location>
</feature>
<dbReference type="GO" id="GO:0072318">
    <property type="term" value="P:clathrin coat disassembly"/>
    <property type="evidence" value="ECO:0007669"/>
    <property type="project" value="TreeGrafter"/>
</dbReference>
<feature type="compositionally biased region" description="Basic and acidic residues" evidence="3">
    <location>
        <begin position="97"/>
        <end position="114"/>
    </location>
</feature>
<sequence length="1416" mass="157118">MAAHKKKLSQAGGGGYDGVFSAPATAQRFKPPSAAEDYAEIFGAAARGSKIPVLDLSSLDEKTESFGRLKVDYEKVFGGFENDLALPYEELLRRSSERNSKMANDKRNHSEKEFPPQGANTSNFLGKSEKHLSEASDPSLDAMKQFNMSYLKTSQGNKNQPNGTTHVAKLHAVPGFTYFVNEPPSKQKTESGVPIPPIKSEVNRTWSFSGSIPNENNRKTKRLSPANPPAVGASGTKGGSWVGSQSKDRSFSGSESYLKSQSFKAAPSSNHPLEPCGIRGHPKRSKSSNVSSKDNPFEKSTGNGTDSSDEEFDINSDAAACAAALKRVLEKAQESIRLAKEMRERGEKDGIQRFSNLSSERSSKAKDKTNGFGEANSSKKQNVKDRHERLGSQSHESNVTNKRIGPTSTGVSTASERNHELLTSTEAAKAKSRLNNTEAEGKSKQFLDLADIRKNVSSTSESDQAEMDKRTTFLSMRKQESVTSLSFEKQKSVVVETTTEETSEQIENNGELEKSTEKDFRMSNVESNEHVDEQTQVSQVTAHTSGSAAVKNEFRTSVGLEITEKDARSEDMKCILDESSHYEIKSPECLHMSEENKSESSKIEYQKLLNESQNLAEEEEPCEGFQQVQLELSFIYSQEEKENGLYSCNEGGMIQQEACGFVAIDAPEVCGSGSRESILKDSREGEACGTSNGLDSCNEGGVQQEACGFVASDNAPKVCCSGIREKTHKDSQEGEARGTSNAILEIGSDYSELICEHKVDEAPTVSYEELNKKVVEDLDHNEKNLVHGLHVEKGTKVPKEEHQEGEHQKRSEETNNNVKAGWNAVGEEYNCGEVEKGIKKECIVEYTELVWLEKYKIASSQNAVERIQDTEETTGVHVENDNFDNDELADLPQKSAQDKDIDPDAYVSLHDVQEAHSTGVVEDHESSNSTTGTSEEFYNCESEGNSEEALKACELENIQSHFEDHVSTSETPAPFLAVESDGNGINADHNGSRHEHKLPQEDVLETTYFVQNAEKDNDIRLNLQHVSEDQKATNVNFSEHVNEEVSFDKEAADVDPKVACQVENKEKEMDQTNSSAVTDQATVNHGYLEEMITGQNIQFVRGKPEKNVLPEDNEARESSTKDLKEKEHLKKIEAMKKERERDKDRIAVERAIREARERAFAEARERAERVAVARAGAEVRQRMMTEAREKLEKASAGTKLADKASIVAKQRAERAAVERATAEARERALEKALSQKSTAQGRVQTDRHSGTPKDSSLKHSFSSSDIDMFDGNNSESAQRRKARSERHERIMERAAKALAEKNMRDLQAQKEQAERNRLAESLDADVKRWANGKEGNLRALLSTLQYILGHNSGWQPISLTELITTAAVKKGFRKATLYVHPDKLQQRGASIQQKYVCEKVFDLLKVAWSKFNSEER</sequence>
<dbReference type="FunFam" id="1.10.287.110:FF:000009">
    <property type="entry name" value="Auxilin-related protein 1"/>
    <property type="match status" value="1"/>
</dbReference>
<feature type="region of interest" description="Disordered" evidence="3">
    <location>
        <begin position="97"/>
        <end position="138"/>
    </location>
</feature>
<feature type="coiled-coil region" evidence="2">
    <location>
        <begin position="1296"/>
        <end position="1323"/>
    </location>
</feature>
<feature type="region of interest" description="Disordered" evidence="3">
    <location>
        <begin position="1226"/>
        <end position="1286"/>
    </location>
</feature>
<dbReference type="Gene3D" id="1.10.287.110">
    <property type="entry name" value="DnaJ domain"/>
    <property type="match status" value="1"/>
</dbReference>
<feature type="compositionally biased region" description="Basic and acidic residues" evidence="3">
    <location>
        <begin position="340"/>
        <end position="351"/>
    </location>
</feature>
<feature type="compositionally biased region" description="Basic and acidic residues" evidence="3">
    <location>
        <begin position="1244"/>
        <end position="1257"/>
    </location>
</feature>
<name>A0AAV3RBA6_LITER</name>
<accession>A0AAV3RBA6</accession>
<dbReference type="PANTHER" id="PTHR23172:SF87">
    <property type="entry name" value="CHAPERONE DNAJ-DOMAIN SUPERFAMILY PROTEIN"/>
    <property type="match status" value="1"/>
</dbReference>
<dbReference type="GO" id="GO:0030276">
    <property type="term" value="F:clathrin binding"/>
    <property type="evidence" value="ECO:0007669"/>
    <property type="project" value="TreeGrafter"/>
</dbReference>
<feature type="region of interest" description="Disordered" evidence="3">
    <location>
        <begin position="916"/>
        <end position="938"/>
    </location>
</feature>